<feature type="transmembrane region" description="Helical" evidence="1">
    <location>
        <begin position="12"/>
        <end position="34"/>
    </location>
</feature>
<keyword evidence="3" id="KW-1185">Reference proteome</keyword>
<evidence type="ECO:0000313" key="3">
    <source>
        <dbReference type="Proteomes" id="UP000214588"/>
    </source>
</evidence>
<dbReference type="EMBL" id="NIQC01000013">
    <property type="protein sequence ID" value="OWZ83681.1"/>
    <property type="molecule type" value="Genomic_DNA"/>
</dbReference>
<feature type="transmembrane region" description="Helical" evidence="1">
    <location>
        <begin position="59"/>
        <end position="81"/>
    </location>
</feature>
<evidence type="ECO:0000313" key="2">
    <source>
        <dbReference type="EMBL" id="OWZ83681.1"/>
    </source>
</evidence>
<keyword evidence="1" id="KW-1133">Transmembrane helix</keyword>
<keyword evidence="1" id="KW-0472">Membrane</keyword>
<proteinExistence type="predicted"/>
<dbReference type="Proteomes" id="UP000214588">
    <property type="component" value="Unassembled WGS sequence"/>
</dbReference>
<gene>
    <name evidence="2" type="ORF">CDO51_06940</name>
</gene>
<accession>A0A226BXP4</accession>
<name>A0A226BXP4_9FIRM</name>
<comment type="caution">
    <text evidence="2">The sequence shown here is derived from an EMBL/GenBank/DDBJ whole genome shotgun (WGS) entry which is preliminary data.</text>
</comment>
<keyword evidence="1" id="KW-0812">Transmembrane</keyword>
<dbReference type="RefSeq" id="WP_089023575.1">
    <property type="nucleotide sequence ID" value="NZ_NIQC01000013.1"/>
</dbReference>
<feature type="transmembrane region" description="Helical" evidence="1">
    <location>
        <begin position="120"/>
        <end position="141"/>
    </location>
</feature>
<feature type="transmembrane region" description="Helical" evidence="1">
    <location>
        <begin position="88"/>
        <end position="108"/>
    </location>
</feature>
<reference evidence="2 3" key="1">
    <citation type="submission" date="2017-06" db="EMBL/GenBank/DDBJ databases">
        <title>Draft Genome Sequence of Natranaerobius trueperi halophilic, alkalithermophilic bacteria from soda lakes.</title>
        <authorList>
            <person name="Zhao B."/>
        </authorList>
    </citation>
    <scope>NUCLEOTIDE SEQUENCE [LARGE SCALE GENOMIC DNA]</scope>
    <source>
        <strain evidence="2 3">DSM 18760</strain>
    </source>
</reference>
<dbReference type="AlphaFoldDB" id="A0A226BXP4"/>
<protein>
    <submittedName>
        <fullName evidence="2">Uncharacterized protein</fullName>
    </submittedName>
</protein>
<evidence type="ECO:0000256" key="1">
    <source>
        <dbReference type="SAM" id="Phobius"/>
    </source>
</evidence>
<sequence>MIDYKDKITIGIVAGILANIIKNIVGIISCVTGLKEYHIWQFATSAILPVEKINTLSSILGAFTDFLLASMLGVIAVYFIFYVGFENYILKGILIGGFAWISIFIVAVRLEISRLDPNTVSGSFAFLFNHLLLGILIVYFIKTLGKNTF</sequence>
<dbReference type="OrthoDB" id="1798220at2"/>
<organism evidence="2 3">
    <name type="scientific">Natranaerobius trueperi</name>
    <dbReference type="NCBI Taxonomy" id="759412"/>
    <lineage>
        <taxon>Bacteria</taxon>
        <taxon>Bacillati</taxon>
        <taxon>Bacillota</taxon>
        <taxon>Clostridia</taxon>
        <taxon>Natranaerobiales</taxon>
        <taxon>Natranaerobiaceae</taxon>
        <taxon>Natranaerobius</taxon>
    </lineage>
</organism>